<accession>A0A5B7J3A4</accession>
<dbReference type="InterPro" id="IPR036085">
    <property type="entry name" value="PAZ_dom_sf"/>
</dbReference>
<evidence type="ECO:0000313" key="2">
    <source>
        <dbReference type="EMBL" id="MPC89139.1"/>
    </source>
</evidence>
<dbReference type="Proteomes" id="UP000324222">
    <property type="component" value="Unassembled WGS sequence"/>
</dbReference>
<evidence type="ECO:0000259" key="1">
    <source>
        <dbReference type="PROSITE" id="PS50821"/>
    </source>
</evidence>
<sequence length="104" mass="12018">MGDLGADRQTFPLESNGGKTTTCSVQEYFRTKYRINLRYPYLNCLQVGPPNRNIYLPVEVRLILVYSSIANHRFTKHIIHVTIEIIVVQIIKEGINIFLNLQLL</sequence>
<dbReference type="Pfam" id="PF02170">
    <property type="entry name" value="PAZ"/>
    <property type="match status" value="1"/>
</dbReference>
<keyword evidence="3" id="KW-1185">Reference proteome</keyword>
<dbReference type="InterPro" id="IPR003100">
    <property type="entry name" value="PAZ_dom"/>
</dbReference>
<evidence type="ECO:0000313" key="3">
    <source>
        <dbReference type="Proteomes" id="UP000324222"/>
    </source>
</evidence>
<dbReference type="EMBL" id="VSRR010080032">
    <property type="protein sequence ID" value="MPC89139.1"/>
    <property type="molecule type" value="Genomic_DNA"/>
</dbReference>
<dbReference type="GO" id="GO:0003723">
    <property type="term" value="F:RNA binding"/>
    <property type="evidence" value="ECO:0007669"/>
    <property type="project" value="InterPro"/>
</dbReference>
<dbReference type="AlphaFoldDB" id="A0A5B7J3A4"/>
<proteinExistence type="predicted"/>
<gene>
    <name evidence="2" type="primary">ago2_0</name>
    <name evidence="2" type="ORF">E2C01_084072</name>
</gene>
<reference evidence="2 3" key="1">
    <citation type="submission" date="2019-05" db="EMBL/GenBank/DDBJ databases">
        <title>Another draft genome of Portunus trituberculatus and its Hox gene families provides insights of decapod evolution.</title>
        <authorList>
            <person name="Jeong J.-H."/>
            <person name="Song I."/>
            <person name="Kim S."/>
            <person name="Choi T."/>
            <person name="Kim D."/>
            <person name="Ryu S."/>
            <person name="Kim W."/>
        </authorList>
    </citation>
    <scope>NUCLEOTIDE SEQUENCE [LARGE SCALE GENOMIC DNA]</scope>
    <source>
        <tissue evidence="2">Muscle</tissue>
    </source>
</reference>
<dbReference type="OrthoDB" id="6356874at2759"/>
<organism evidence="2 3">
    <name type="scientific">Portunus trituberculatus</name>
    <name type="common">Swimming crab</name>
    <name type="synonym">Neptunus trituberculatus</name>
    <dbReference type="NCBI Taxonomy" id="210409"/>
    <lineage>
        <taxon>Eukaryota</taxon>
        <taxon>Metazoa</taxon>
        <taxon>Ecdysozoa</taxon>
        <taxon>Arthropoda</taxon>
        <taxon>Crustacea</taxon>
        <taxon>Multicrustacea</taxon>
        <taxon>Malacostraca</taxon>
        <taxon>Eumalacostraca</taxon>
        <taxon>Eucarida</taxon>
        <taxon>Decapoda</taxon>
        <taxon>Pleocyemata</taxon>
        <taxon>Brachyura</taxon>
        <taxon>Eubrachyura</taxon>
        <taxon>Portunoidea</taxon>
        <taxon>Portunidae</taxon>
        <taxon>Portuninae</taxon>
        <taxon>Portunus</taxon>
    </lineage>
</organism>
<comment type="caution">
    <text evidence="2">The sequence shown here is derived from an EMBL/GenBank/DDBJ whole genome shotgun (WGS) entry which is preliminary data.</text>
</comment>
<dbReference type="SUPFAM" id="SSF101690">
    <property type="entry name" value="PAZ domain"/>
    <property type="match status" value="1"/>
</dbReference>
<dbReference type="CDD" id="cd02846">
    <property type="entry name" value="PAZ_argonaute_like"/>
    <property type="match status" value="1"/>
</dbReference>
<name>A0A5B7J3A4_PORTR</name>
<dbReference type="Gene3D" id="2.170.260.10">
    <property type="entry name" value="paz domain"/>
    <property type="match status" value="1"/>
</dbReference>
<feature type="domain" description="PAZ" evidence="1">
    <location>
        <begin position="1"/>
        <end position="65"/>
    </location>
</feature>
<protein>
    <submittedName>
        <fullName evidence="2">Protein argonaute-2</fullName>
    </submittedName>
</protein>
<dbReference type="PROSITE" id="PS50821">
    <property type="entry name" value="PAZ"/>
    <property type="match status" value="1"/>
</dbReference>
<dbReference type="PANTHER" id="PTHR22891">
    <property type="entry name" value="EUKARYOTIC TRANSLATION INITIATION FACTOR 2C"/>
    <property type="match status" value="1"/>
</dbReference>